<dbReference type="Proteomes" id="UP000238157">
    <property type="component" value="Unassembled WGS sequence"/>
</dbReference>
<keyword evidence="2" id="KW-1185">Reference proteome</keyword>
<keyword evidence="1" id="KW-0645">Protease</keyword>
<keyword evidence="1" id="KW-0378">Hydrolase</keyword>
<accession>A0A2T0WCZ7</accession>
<dbReference type="GO" id="GO:0004180">
    <property type="term" value="F:carboxypeptidase activity"/>
    <property type="evidence" value="ECO:0007669"/>
    <property type="project" value="UniProtKB-KW"/>
</dbReference>
<name>A0A2T0WCZ7_9BACT</name>
<organism evidence="1 2">
    <name type="scientific">Mongoliibacter ruber</name>
    <dbReference type="NCBI Taxonomy" id="1750599"/>
    <lineage>
        <taxon>Bacteria</taxon>
        <taxon>Pseudomonadati</taxon>
        <taxon>Bacteroidota</taxon>
        <taxon>Cytophagia</taxon>
        <taxon>Cytophagales</taxon>
        <taxon>Cyclobacteriaceae</taxon>
        <taxon>Mongoliibacter</taxon>
    </lineage>
</organism>
<dbReference type="SUPFAM" id="SSF49464">
    <property type="entry name" value="Carboxypeptidase regulatory domain-like"/>
    <property type="match status" value="1"/>
</dbReference>
<dbReference type="InterPro" id="IPR008969">
    <property type="entry name" value="CarboxyPept-like_regulatory"/>
</dbReference>
<dbReference type="SUPFAM" id="SSF56935">
    <property type="entry name" value="Porins"/>
    <property type="match status" value="1"/>
</dbReference>
<comment type="caution">
    <text evidence="1">The sequence shown here is derived from an EMBL/GenBank/DDBJ whole genome shotgun (WGS) entry which is preliminary data.</text>
</comment>
<protein>
    <submittedName>
        <fullName evidence="1">Carboxypeptidase family protein</fullName>
    </submittedName>
</protein>
<dbReference type="AlphaFoldDB" id="A0A2T0WCZ7"/>
<keyword evidence="1" id="KW-0121">Carboxypeptidase</keyword>
<sequence length="872" mass="100273">MIRNIGFLVLVMVIFIIPTFAQDIHPGITKKGLLIDTEGQPVDMVQIVVKDELGNIIEFSYSNPVGEYSISFPNDGKYTVSFQRLGFKKIEFENIDFESEKIILHPSDNTKLREVVIRDNVLVEETGDTINYVVKNIIDGTERKLEDVLAKLPGLKVNSNGKISFQGREISKILLDGDDLTGENYQILSKGLSADWLEDIQILKRFTGNKLLQGVKKSDDIAINIKLKEDFKSPLFGKASLGAGTWKRAELQAELLHYNKSNKGFWVTESSNLGDDIEVMNLNLYDTRNIGANNFQSISTITDRSEEAPEMFSASNFNFQRGIYTNPNLIFKINDKIKFKSNTTVTIREREFIQNDSSFFFTKEDQGFSINQKSIQSTQFRDLFQSLTWTKEIKSNQELEISGRAIINSENISNQISNTFRDQNQQNLLNKYGLLFSSKYLIKLDEKQVLDFEINVHADQLQEDLSFAEVNISELSPNQRIEQSNHNFGIKGQHLIKWSEKTFAESVINYTISRQILERRPKDHLLSENFDDFSTNYQEVRLYTNFTTKWKEINFWASSNIRNIAANWSSIKMNYVFVEPTLKSSYEKILDKNWIVSNRIAWTLNNTFLQLNEWVPLTFSRSFRHEISNESDPLNPERIQLLLGNIEIKNKSLNYFVFNTELGIRKSENAIYSTFNFIEDLISETQLNDGSTKDFNASISTSKYFSSLSSLIKISYDMNNTTRPLGVGEILDTSHIKNQTGSITAGFVGLTNIRISLGYNYNSLINNWNENKNRFVFHTFNSTINYTPIEILQIRLNYEGLNIDSQNLNLNSILKAEINFKPKDKKWELGLFYNNIMNNRSLAILQIAPGVNSRTDFSVLPNFVLLKAKWNF</sequence>
<dbReference type="RefSeq" id="WP_106135582.1">
    <property type="nucleotide sequence ID" value="NZ_PVTR01000021.1"/>
</dbReference>
<evidence type="ECO:0000313" key="2">
    <source>
        <dbReference type="Proteomes" id="UP000238157"/>
    </source>
</evidence>
<proteinExistence type="predicted"/>
<gene>
    <name evidence="1" type="ORF">CLW00_12133</name>
</gene>
<evidence type="ECO:0000313" key="1">
    <source>
        <dbReference type="EMBL" id="PRY84404.1"/>
    </source>
</evidence>
<reference evidence="1 2" key="1">
    <citation type="submission" date="2018-03" db="EMBL/GenBank/DDBJ databases">
        <title>Genomic Encyclopedia of Archaeal and Bacterial Type Strains, Phase II (KMG-II): from individual species to whole genera.</title>
        <authorList>
            <person name="Goeker M."/>
        </authorList>
    </citation>
    <scope>NUCLEOTIDE SEQUENCE [LARGE SCALE GENOMIC DNA]</scope>
    <source>
        <strain evidence="1 2">DSM 27929</strain>
    </source>
</reference>
<dbReference type="OrthoDB" id="603275at2"/>
<dbReference type="EMBL" id="PVTR01000021">
    <property type="protein sequence ID" value="PRY84404.1"/>
    <property type="molecule type" value="Genomic_DNA"/>
</dbReference>